<sequence length="271" mass="29588">MSILNWLRSFPAMKTGLKPTRHPMWLEGKHILLTGATRGIGRALATQLIKDGATVIAVARNTEALTALAWELGPQLQPYTCDLQNVQDREELIEKLTSAPQPLDGVINNAGIQIEADYMVAGRNDLAKNIAAEIDINLVAPLHLCASLAIHLAQRPEGFIVNVTSGLVLFPKQNAPIYCATKAGLRSFTTALRYQAEQLAPNMLVCECIMSLVDTDMTQGRGSGKITPDKAAQQLLQGLRRGSDEIWIGKTRALRWINRLSPKLAAKILHG</sequence>
<dbReference type="Gene3D" id="3.40.50.720">
    <property type="entry name" value="NAD(P)-binding Rossmann-like Domain"/>
    <property type="match status" value="1"/>
</dbReference>
<dbReference type="Proteomes" id="UP001429564">
    <property type="component" value="Unassembled WGS sequence"/>
</dbReference>
<dbReference type="InterPro" id="IPR002347">
    <property type="entry name" value="SDR_fam"/>
</dbReference>
<comment type="similarity">
    <text evidence="1 3">Belongs to the short-chain dehydrogenases/reductases (SDR) family.</text>
</comment>
<dbReference type="PANTHER" id="PTHR44196">
    <property type="entry name" value="DEHYDROGENASE/REDUCTASE SDR FAMILY MEMBER 7B"/>
    <property type="match status" value="1"/>
</dbReference>
<organism evidence="4 5">
    <name type="scientific">Parasedimentitalea denitrificans</name>
    <dbReference type="NCBI Taxonomy" id="2211118"/>
    <lineage>
        <taxon>Bacteria</taxon>
        <taxon>Pseudomonadati</taxon>
        <taxon>Pseudomonadota</taxon>
        <taxon>Alphaproteobacteria</taxon>
        <taxon>Rhodobacterales</taxon>
        <taxon>Paracoccaceae</taxon>
        <taxon>Parasedimentitalea</taxon>
    </lineage>
</organism>
<gene>
    <name evidence="4" type="ORF">DL239_09380</name>
</gene>
<protein>
    <recommendedName>
        <fullName evidence="6">Oxidoreductase</fullName>
    </recommendedName>
</protein>
<evidence type="ECO:0000256" key="2">
    <source>
        <dbReference type="ARBA" id="ARBA00023002"/>
    </source>
</evidence>
<proteinExistence type="inferred from homology"/>
<evidence type="ECO:0000256" key="3">
    <source>
        <dbReference type="RuleBase" id="RU000363"/>
    </source>
</evidence>
<accession>A0ABX0W7D9</accession>
<keyword evidence="2" id="KW-0560">Oxidoreductase</keyword>
<dbReference type="PRINTS" id="PR00081">
    <property type="entry name" value="GDHRDH"/>
</dbReference>
<dbReference type="InterPro" id="IPR020904">
    <property type="entry name" value="Sc_DH/Rdtase_CS"/>
</dbReference>
<dbReference type="InterPro" id="IPR036291">
    <property type="entry name" value="NAD(P)-bd_dom_sf"/>
</dbReference>
<name>A0ABX0W7D9_9RHOB</name>
<comment type="caution">
    <text evidence="4">The sequence shown here is derived from an EMBL/GenBank/DDBJ whole genome shotgun (WGS) entry which is preliminary data.</text>
</comment>
<evidence type="ECO:0000313" key="4">
    <source>
        <dbReference type="EMBL" id="NIZ61188.1"/>
    </source>
</evidence>
<dbReference type="SUPFAM" id="SSF51735">
    <property type="entry name" value="NAD(P)-binding Rossmann-fold domains"/>
    <property type="match status" value="1"/>
</dbReference>
<dbReference type="PROSITE" id="PS00061">
    <property type="entry name" value="ADH_SHORT"/>
    <property type="match status" value="1"/>
</dbReference>
<reference evidence="4 5" key="1">
    <citation type="submission" date="2018-05" db="EMBL/GenBank/DDBJ databases">
        <authorList>
            <person name="Zhang Y.-J."/>
        </authorList>
    </citation>
    <scope>NUCLEOTIDE SEQUENCE [LARGE SCALE GENOMIC DNA]</scope>
    <source>
        <strain evidence="4 5">CY04</strain>
    </source>
</reference>
<dbReference type="PRINTS" id="PR00080">
    <property type="entry name" value="SDRFAMILY"/>
</dbReference>
<dbReference type="PANTHER" id="PTHR44196:SF1">
    <property type="entry name" value="DEHYDROGENASE_REDUCTASE SDR FAMILY MEMBER 7B"/>
    <property type="match status" value="1"/>
</dbReference>
<evidence type="ECO:0000313" key="5">
    <source>
        <dbReference type="Proteomes" id="UP001429564"/>
    </source>
</evidence>
<evidence type="ECO:0000256" key="1">
    <source>
        <dbReference type="ARBA" id="ARBA00006484"/>
    </source>
</evidence>
<keyword evidence="5" id="KW-1185">Reference proteome</keyword>
<evidence type="ECO:0008006" key="6">
    <source>
        <dbReference type="Google" id="ProtNLM"/>
    </source>
</evidence>
<dbReference type="EMBL" id="QHLQ01000007">
    <property type="protein sequence ID" value="NIZ61188.1"/>
    <property type="molecule type" value="Genomic_DNA"/>
</dbReference>
<dbReference type="Pfam" id="PF00106">
    <property type="entry name" value="adh_short"/>
    <property type="match status" value="1"/>
</dbReference>